<dbReference type="Proteomes" id="UP000035352">
    <property type="component" value="Chromosome"/>
</dbReference>
<sequence>MANTGRIRVGIGGWSYEPWRETFYPDTLPSREELHYASRRLTAIEINSTFYRAPGPEVYERWRSETPDGFMFSLKAPRYITHRKVLAEAGDSVARFLEGAGRLGDRLGPVVWQLPPSKRFDTQDLSAFLALLPEQVAGLRLRHVVEARHDSFRVPEFLSLVRSRGVAVVYTDSPDYPNFADLSGDFVYARLMCSQPDLPTGYPDEDLDLWLDRARLWAQGQVAADLPRIDTTQDTGAAPRDVFIYFINGAKENAPGAAGALLHRLGVLDAQGQVAALP</sequence>
<dbReference type="KEGG" id="pbh:AAW51_4547"/>
<protein>
    <recommendedName>
        <fullName evidence="3">DUF72 domain-containing protein</fullName>
    </recommendedName>
</protein>
<dbReference type="EMBL" id="CP011371">
    <property type="protein sequence ID" value="AKJ31238.1"/>
    <property type="molecule type" value="Genomic_DNA"/>
</dbReference>
<evidence type="ECO:0000313" key="2">
    <source>
        <dbReference type="Proteomes" id="UP000035352"/>
    </source>
</evidence>
<keyword evidence="2" id="KW-1185">Reference proteome</keyword>
<gene>
    <name evidence="1" type="ORF">AAW51_4547</name>
</gene>
<reference evidence="1 2" key="1">
    <citation type="submission" date="2015-05" db="EMBL/GenBank/DDBJ databases">
        <authorList>
            <person name="Tang B."/>
            <person name="Yu Y."/>
        </authorList>
    </citation>
    <scope>NUCLEOTIDE SEQUENCE [LARGE SCALE GENOMIC DNA]</scope>
    <source>
        <strain evidence="1 2">DSM 7029</strain>
    </source>
</reference>
<proteinExistence type="predicted"/>
<evidence type="ECO:0000313" key="1">
    <source>
        <dbReference type="EMBL" id="AKJ31238.1"/>
    </source>
</evidence>
<dbReference type="InterPro" id="IPR002763">
    <property type="entry name" value="DUF72"/>
</dbReference>
<dbReference type="Gene3D" id="3.20.20.410">
    <property type="entry name" value="Protein of unknown function UPF0759"/>
    <property type="match status" value="1"/>
</dbReference>
<accession>A0A0G3BT98</accession>
<dbReference type="PANTHER" id="PTHR30348">
    <property type="entry name" value="UNCHARACTERIZED PROTEIN YECE"/>
    <property type="match status" value="1"/>
</dbReference>
<dbReference type="RefSeq" id="WP_047196420.1">
    <property type="nucleotide sequence ID" value="NZ_CP011371.1"/>
</dbReference>
<name>A0A0G3BT98_9BURK</name>
<evidence type="ECO:0008006" key="3">
    <source>
        <dbReference type="Google" id="ProtNLM"/>
    </source>
</evidence>
<dbReference type="SUPFAM" id="SSF117396">
    <property type="entry name" value="TM1631-like"/>
    <property type="match status" value="1"/>
</dbReference>
<dbReference type="PANTHER" id="PTHR30348:SF4">
    <property type="entry name" value="DUF72 DOMAIN-CONTAINING PROTEIN"/>
    <property type="match status" value="1"/>
</dbReference>
<dbReference type="AlphaFoldDB" id="A0A0G3BT98"/>
<organism evidence="1 2">
    <name type="scientific">Caldimonas brevitalea</name>
    <dbReference type="NCBI Taxonomy" id="413882"/>
    <lineage>
        <taxon>Bacteria</taxon>
        <taxon>Pseudomonadati</taxon>
        <taxon>Pseudomonadota</taxon>
        <taxon>Betaproteobacteria</taxon>
        <taxon>Burkholderiales</taxon>
        <taxon>Sphaerotilaceae</taxon>
        <taxon>Caldimonas</taxon>
    </lineage>
</organism>
<dbReference type="InterPro" id="IPR036520">
    <property type="entry name" value="UPF0759_sf"/>
</dbReference>
<dbReference type="Pfam" id="PF01904">
    <property type="entry name" value="DUF72"/>
    <property type="match status" value="1"/>
</dbReference>
<dbReference type="OrthoDB" id="9780310at2"/>
<dbReference type="PATRIC" id="fig|413882.6.peg.4755"/>
<dbReference type="STRING" id="413882.AAW51_4547"/>